<dbReference type="EMBL" id="LR134182">
    <property type="protein sequence ID" value="VEB40339.1"/>
    <property type="molecule type" value="Genomic_DNA"/>
</dbReference>
<organism evidence="1 2">
    <name type="scientific">Chromobacterium violaceum</name>
    <dbReference type="NCBI Taxonomy" id="536"/>
    <lineage>
        <taxon>Bacteria</taxon>
        <taxon>Pseudomonadati</taxon>
        <taxon>Pseudomonadota</taxon>
        <taxon>Betaproteobacteria</taxon>
        <taxon>Neisseriales</taxon>
        <taxon>Chromobacteriaceae</taxon>
        <taxon>Chromobacterium</taxon>
    </lineage>
</organism>
<name>A0A447T636_CHRVL</name>
<dbReference type="Proteomes" id="UP000275777">
    <property type="component" value="Chromosome"/>
</dbReference>
<proteinExistence type="predicted"/>
<sequence>MAAPKVRLISDEPMAEKDRLAWLVLGRPASGDRDNNDLAASAA</sequence>
<evidence type="ECO:0000313" key="2">
    <source>
        <dbReference type="Proteomes" id="UP000275777"/>
    </source>
</evidence>
<reference evidence="1 2" key="1">
    <citation type="submission" date="2018-12" db="EMBL/GenBank/DDBJ databases">
        <authorList>
            <consortium name="Pathogen Informatics"/>
        </authorList>
    </citation>
    <scope>NUCLEOTIDE SEQUENCE [LARGE SCALE GENOMIC DNA]</scope>
    <source>
        <strain evidence="1 2">NCTC9695</strain>
    </source>
</reference>
<protein>
    <submittedName>
        <fullName evidence="1">Uncharacterized protein</fullName>
    </submittedName>
</protein>
<accession>A0A447T636</accession>
<gene>
    <name evidence="1" type="ORF">NCTC9695_00737</name>
</gene>
<dbReference type="AlphaFoldDB" id="A0A447T636"/>
<evidence type="ECO:0000313" key="1">
    <source>
        <dbReference type="EMBL" id="VEB40339.1"/>
    </source>
</evidence>